<sequence length="260" mass="28186">MCSMAACLLSCWLEPDDADFSNNIDSVGAVTDGDCVSTTFAGCEMCCGVVTTGEDFSREVSSGEAGGMGEGVVVVTGWFILGLHARSTRARLSSLSFSQAARLAASRSLALFRASILDQTSRRRSSVVVGLRTSVISFFNCSYCWFISANVFCISTILSCVSLFRMLSCGVSTAPSELRFLRFGVSTCSSRAPYWAAQLFCEYQSGGRLGSPMVFKARETDIQFWSPLRTTADARQSCSRTFHVSRGTRFICSLSCIELI</sequence>
<evidence type="ECO:0000313" key="2">
    <source>
        <dbReference type="Proteomes" id="UP001154114"/>
    </source>
</evidence>
<dbReference type="Proteomes" id="UP001154114">
    <property type="component" value="Chromosome 31"/>
</dbReference>
<organism evidence="1 2">
    <name type="scientific">Chrysodeixis includens</name>
    <name type="common">Soybean looper</name>
    <name type="synonym">Pseudoplusia includens</name>
    <dbReference type="NCBI Taxonomy" id="689277"/>
    <lineage>
        <taxon>Eukaryota</taxon>
        <taxon>Metazoa</taxon>
        <taxon>Ecdysozoa</taxon>
        <taxon>Arthropoda</taxon>
        <taxon>Hexapoda</taxon>
        <taxon>Insecta</taxon>
        <taxon>Pterygota</taxon>
        <taxon>Neoptera</taxon>
        <taxon>Endopterygota</taxon>
        <taxon>Lepidoptera</taxon>
        <taxon>Glossata</taxon>
        <taxon>Ditrysia</taxon>
        <taxon>Noctuoidea</taxon>
        <taxon>Noctuidae</taxon>
        <taxon>Plusiinae</taxon>
        <taxon>Chrysodeixis</taxon>
    </lineage>
</organism>
<proteinExistence type="predicted"/>
<name>A0A9N8KX98_CHRIL</name>
<protein>
    <submittedName>
        <fullName evidence="1">Uncharacterized protein</fullName>
    </submittedName>
</protein>
<evidence type="ECO:0000313" key="1">
    <source>
        <dbReference type="EMBL" id="CAD0207064.1"/>
    </source>
</evidence>
<dbReference type="AlphaFoldDB" id="A0A9N8KX98"/>
<dbReference type="EMBL" id="LR824034">
    <property type="protein sequence ID" value="CAD0207064.1"/>
    <property type="molecule type" value="Genomic_DNA"/>
</dbReference>
<reference evidence="1" key="1">
    <citation type="submission" date="2021-12" db="EMBL/GenBank/DDBJ databases">
        <authorList>
            <person name="King R."/>
        </authorList>
    </citation>
    <scope>NUCLEOTIDE SEQUENCE</scope>
</reference>
<gene>
    <name evidence="1" type="ORF">CINC_LOCUS10042</name>
</gene>
<accession>A0A9N8KX98</accession>
<keyword evidence="2" id="KW-1185">Reference proteome</keyword>